<evidence type="ECO:0000256" key="3">
    <source>
        <dbReference type="ARBA" id="ARBA00022630"/>
    </source>
</evidence>
<gene>
    <name evidence="7" type="ORF">DES45_104178</name>
</gene>
<name>A0A370HLE1_9HYPH</name>
<proteinExistence type="inferred from homology"/>
<keyword evidence="5" id="KW-0560">Oxidoreductase</keyword>
<dbReference type="AlphaFoldDB" id="A0A370HLE1"/>
<dbReference type="GO" id="GO:0071949">
    <property type="term" value="F:FAD binding"/>
    <property type="evidence" value="ECO:0007669"/>
    <property type="project" value="InterPro"/>
</dbReference>
<dbReference type="Gene3D" id="3.30.70.2740">
    <property type="match status" value="1"/>
</dbReference>
<dbReference type="PROSITE" id="PS51387">
    <property type="entry name" value="FAD_PCMH"/>
    <property type="match status" value="1"/>
</dbReference>
<dbReference type="Pfam" id="PF02913">
    <property type="entry name" value="FAD-oxidase_C"/>
    <property type="match status" value="1"/>
</dbReference>
<dbReference type="Proteomes" id="UP000254925">
    <property type="component" value="Unassembled WGS sequence"/>
</dbReference>
<dbReference type="Gene3D" id="3.30.70.2190">
    <property type="match status" value="1"/>
</dbReference>
<dbReference type="InterPro" id="IPR016171">
    <property type="entry name" value="Vanillyl_alc_oxidase_C-sub2"/>
</dbReference>
<keyword evidence="4" id="KW-0274">FAD</keyword>
<keyword evidence="3" id="KW-0285">Flavoprotein</keyword>
<evidence type="ECO:0000256" key="1">
    <source>
        <dbReference type="ARBA" id="ARBA00001974"/>
    </source>
</evidence>
<keyword evidence="8" id="KW-1185">Reference proteome</keyword>
<dbReference type="InterPro" id="IPR016169">
    <property type="entry name" value="FAD-bd_PCMH_sub2"/>
</dbReference>
<dbReference type="FunFam" id="1.10.45.10:FF:000001">
    <property type="entry name" value="D-lactate dehydrogenase mitochondrial"/>
    <property type="match status" value="1"/>
</dbReference>
<dbReference type="RefSeq" id="WP_114770160.1">
    <property type="nucleotide sequence ID" value="NZ_QQBB01000004.1"/>
</dbReference>
<dbReference type="PANTHER" id="PTHR43716">
    <property type="entry name" value="D-2-HYDROXYGLUTARATE DEHYDROGENASE, MITOCHONDRIAL"/>
    <property type="match status" value="1"/>
</dbReference>
<dbReference type="SUPFAM" id="SSF55103">
    <property type="entry name" value="FAD-linked oxidases, C-terminal domain"/>
    <property type="match status" value="1"/>
</dbReference>
<evidence type="ECO:0000256" key="2">
    <source>
        <dbReference type="ARBA" id="ARBA00008000"/>
    </source>
</evidence>
<comment type="similarity">
    <text evidence="2">Belongs to the FAD-binding oxidoreductase/transferase type 4 family.</text>
</comment>
<dbReference type="InterPro" id="IPR006094">
    <property type="entry name" value="Oxid_FAD_bind_N"/>
</dbReference>
<feature type="domain" description="FAD-binding PCMH-type" evidence="6">
    <location>
        <begin position="44"/>
        <end position="222"/>
    </location>
</feature>
<protein>
    <submittedName>
        <fullName evidence="7">FAD/FMN-containing dehydrogenase</fullName>
    </submittedName>
</protein>
<evidence type="ECO:0000259" key="6">
    <source>
        <dbReference type="PROSITE" id="PS51387"/>
    </source>
</evidence>
<organism evidence="7 8">
    <name type="scientific">Microvirga subterranea</name>
    <dbReference type="NCBI Taxonomy" id="186651"/>
    <lineage>
        <taxon>Bacteria</taxon>
        <taxon>Pseudomonadati</taxon>
        <taxon>Pseudomonadota</taxon>
        <taxon>Alphaproteobacteria</taxon>
        <taxon>Hyphomicrobiales</taxon>
        <taxon>Methylobacteriaceae</taxon>
        <taxon>Microvirga</taxon>
    </lineage>
</organism>
<dbReference type="Gene3D" id="3.30.43.10">
    <property type="entry name" value="Uridine Diphospho-n-acetylenolpyruvylglucosamine Reductase, domain 2"/>
    <property type="match status" value="1"/>
</dbReference>
<dbReference type="EMBL" id="QQBB01000004">
    <property type="protein sequence ID" value="RDI59267.1"/>
    <property type="molecule type" value="Genomic_DNA"/>
</dbReference>
<sequence length="491" mass="52315">MTIQTTTTIGEDLIGALRAGLGEGSVLTSAEDIGGYLVESRGLYKGEALAVVRPRDRDEVALVVKECGRAGVPIVPQGGNTGLVGGGVPHGGIVLSLDRLQRIREVDPVNATITVEAGCILKSVHEAADQVGYAFPLSLPSEGSCRIGGNLATNAGGTAVLRYGNMRELTLGLEVVLADGRIWNGLKGLRKDNTGYDLRDLFIGSEGTLGIITAAVLKLYPKPQARGTAFIGCTSPGQALKLFERLREGAGDQLTAFEYMTDFGLEIVLKHRPAAQRPLSGRHHSYALIELSSPQKDADLQGRLETILGSALEEGLIDDAVISASGAQSQALWSLREDLSEVQRLEGGSIKHDVAVPVSRVAEFIEAASKACEAEMPGIRVCAFGHFGDGNIHFNLSQPVGMDKAAHLAEWERFNRIVHDIVHDMNGSISAEHGIGLIKRDELPHYKDPVALDLMRSLKKTLDPQNILNPGKVVAIGESWPTGFSAIAGHP</sequence>
<dbReference type="InterPro" id="IPR004113">
    <property type="entry name" value="FAD-bd_oxidored_4_C"/>
</dbReference>
<dbReference type="OrthoDB" id="9809290at2"/>
<evidence type="ECO:0000256" key="4">
    <source>
        <dbReference type="ARBA" id="ARBA00022827"/>
    </source>
</evidence>
<reference evidence="7 8" key="1">
    <citation type="submission" date="2018-07" db="EMBL/GenBank/DDBJ databases">
        <title>Genomic Encyclopedia of Type Strains, Phase IV (KMG-IV): sequencing the most valuable type-strain genomes for metagenomic binning, comparative biology and taxonomic classification.</title>
        <authorList>
            <person name="Goeker M."/>
        </authorList>
    </citation>
    <scope>NUCLEOTIDE SEQUENCE [LARGE SCALE GENOMIC DNA]</scope>
    <source>
        <strain evidence="7 8">DSM 14364</strain>
    </source>
</reference>
<dbReference type="PANTHER" id="PTHR43716:SF2">
    <property type="entry name" value="BLL6224 PROTEIN"/>
    <property type="match status" value="1"/>
</dbReference>
<evidence type="ECO:0000256" key="5">
    <source>
        <dbReference type="ARBA" id="ARBA00023002"/>
    </source>
</evidence>
<dbReference type="FunFam" id="3.30.70.2740:FF:000001">
    <property type="entry name" value="D-lactate dehydrogenase mitochondrial"/>
    <property type="match status" value="1"/>
</dbReference>
<dbReference type="Gene3D" id="1.10.45.10">
    <property type="entry name" value="Vanillyl-alcohol Oxidase, Chain A, domain 4"/>
    <property type="match status" value="1"/>
</dbReference>
<evidence type="ECO:0000313" key="8">
    <source>
        <dbReference type="Proteomes" id="UP000254925"/>
    </source>
</evidence>
<evidence type="ECO:0000313" key="7">
    <source>
        <dbReference type="EMBL" id="RDI59267.1"/>
    </source>
</evidence>
<dbReference type="InterPro" id="IPR036318">
    <property type="entry name" value="FAD-bd_PCMH-like_sf"/>
</dbReference>
<dbReference type="GO" id="GO:0016491">
    <property type="term" value="F:oxidoreductase activity"/>
    <property type="evidence" value="ECO:0007669"/>
    <property type="project" value="UniProtKB-KW"/>
</dbReference>
<dbReference type="InterPro" id="IPR051264">
    <property type="entry name" value="FAD-oxidored/transferase_4"/>
</dbReference>
<dbReference type="InterPro" id="IPR016164">
    <property type="entry name" value="FAD-linked_Oxase-like_C"/>
</dbReference>
<dbReference type="InterPro" id="IPR016167">
    <property type="entry name" value="FAD-bd_PCMH_sub1"/>
</dbReference>
<comment type="caution">
    <text evidence="7">The sequence shown here is derived from an EMBL/GenBank/DDBJ whole genome shotgun (WGS) entry which is preliminary data.</text>
</comment>
<accession>A0A370HLE1</accession>
<dbReference type="GO" id="GO:0022904">
    <property type="term" value="P:respiratory electron transport chain"/>
    <property type="evidence" value="ECO:0007669"/>
    <property type="project" value="TreeGrafter"/>
</dbReference>
<dbReference type="SUPFAM" id="SSF56176">
    <property type="entry name" value="FAD-binding/transporter-associated domain-like"/>
    <property type="match status" value="1"/>
</dbReference>
<dbReference type="Gene3D" id="3.30.465.10">
    <property type="match status" value="1"/>
</dbReference>
<dbReference type="Pfam" id="PF01565">
    <property type="entry name" value="FAD_binding_4"/>
    <property type="match status" value="1"/>
</dbReference>
<dbReference type="InterPro" id="IPR016166">
    <property type="entry name" value="FAD-bd_PCMH"/>
</dbReference>
<comment type="cofactor">
    <cofactor evidence="1">
        <name>FAD</name>
        <dbReference type="ChEBI" id="CHEBI:57692"/>
    </cofactor>
</comment>